<dbReference type="Pfam" id="PF11896">
    <property type="entry name" value="GlgE_dom_N_S"/>
    <property type="match status" value="1"/>
</dbReference>
<evidence type="ECO:0000256" key="6">
    <source>
        <dbReference type="HAMAP-Rule" id="MF_02124"/>
    </source>
</evidence>
<dbReference type="RefSeq" id="WP_238180848.1">
    <property type="nucleotide sequence ID" value="NZ_BPRB01000018.1"/>
</dbReference>
<dbReference type="Proteomes" id="UP001055057">
    <property type="component" value="Unassembled WGS sequence"/>
</dbReference>
<evidence type="ECO:0000256" key="5">
    <source>
        <dbReference type="ARBA" id="ARBA00048735"/>
    </source>
</evidence>
<reference evidence="8" key="1">
    <citation type="journal article" date="2021" name="Front. Microbiol.">
        <title>Comprehensive Comparative Genomics and Phenotyping of Methylobacterium Species.</title>
        <authorList>
            <person name="Alessa O."/>
            <person name="Ogura Y."/>
            <person name="Fujitani Y."/>
            <person name="Takami H."/>
            <person name="Hayashi T."/>
            <person name="Sahin N."/>
            <person name="Tani A."/>
        </authorList>
    </citation>
    <scope>NUCLEOTIDE SEQUENCE</scope>
    <source>
        <strain evidence="8">DSM 23632</strain>
    </source>
</reference>
<dbReference type="InterPro" id="IPR017853">
    <property type="entry name" value="GH"/>
</dbReference>
<evidence type="ECO:0000256" key="3">
    <source>
        <dbReference type="ARBA" id="ARBA00022679"/>
    </source>
</evidence>
<comment type="subunit">
    <text evidence="1 6">Homodimer.</text>
</comment>
<dbReference type="InterPro" id="IPR026585">
    <property type="entry name" value="GlgE"/>
</dbReference>
<dbReference type="CDD" id="cd11344">
    <property type="entry name" value="AmyAc_GlgE_like"/>
    <property type="match status" value="1"/>
</dbReference>
<dbReference type="EC" id="2.4.99.16" evidence="6"/>
<dbReference type="Gene3D" id="3.20.20.80">
    <property type="entry name" value="Glycosidases"/>
    <property type="match status" value="2"/>
</dbReference>
<feature type="active site" description="Proton donor" evidence="6">
    <location>
        <position position="888"/>
    </location>
</feature>
<feature type="binding site" evidence="6">
    <location>
        <position position="728"/>
    </location>
    <ligand>
        <name>alpha-maltose 1-phosphate</name>
        <dbReference type="ChEBI" id="CHEBI:63576"/>
    </ligand>
</feature>
<dbReference type="InterPro" id="IPR006047">
    <property type="entry name" value="GH13_cat_dom"/>
</dbReference>
<feature type="domain" description="Glycosyl hydrolase family 13 catalytic" evidence="7">
    <location>
        <begin position="44"/>
        <end position="368"/>
    </location>
</feature>
<comment type="similarity">
    <text evidence="6">Belongs to the glycosyl hydrolase 13 family. GlgE subfamily.</text>
</comment>
<name>A0ABQ4TW50_9HYPH</name>
<dbReference type="Pfam" id="PF14701">
    <property type="entry name" value="hDGE_amylase"/>
    <property type="match status" value="1"/>
</dbReference>
<feature type="binding site" evidence="6">
    <location>
        <begin position="998"/>
        <end position="999"/>
    </location>
    <ligand>
        <name>alpha-maltose 1-phosphate</name>
        <dbReference type="ChEBI" id="CHEBI:63576"/>
    </ligand>
</feature>
<dbReference type="SUPFAM" id="SSF51445">
    <property type="entry name" value="(Trans)glycosidases"/>
    <property type="match status" value="2"/>
</dbReference>
<feature type="binding site" evidence="6">
    <location>
        <position position="788"/>
    </location>
    <ligand>
        <name>alpha-maltose 1-phosphate</name>
        <dbReference type="ChEBI" id="CHEBI:63576"/>
    </ligand>
</feature>
<dbReference type="Gene3D" id="1.20.58.80">
    <property type="entry name" value="Phosphotransferase system, lactose/cellobiose-type IIA subunit"/>
    <property type="match status" value="1"/>
</dbReference>
<reference evidence="8" key="2">
    <citation type="submission" date="2021-08" db="EMBL/GenBank/DDBJ databases">
        <authorList>
            <person name="Tani A."/>
            <person name="Ola A."/>
            <person name="Ogura Y."/>
            <person name="Katsura K."/>
            <person name="Hayashi T."/>
        </authorList>
    </citation>
    <scope>NUCLEOTIDE SEQUENCE</scope>
    <source>
        <strain evidence="8">DSM 23632</strain>
    </source>
</reference>
<feature type="active site" description="Nucleophile" evidence="6">
    <location>
        <position position="859"/>
    </location>
</feature>
<sequence length="1132" mass="124572">MNAPTTATTTAKVAPAPLAGGPGAALPATLAPRAEGPRIYNLFPLLVGRVSDWAAELPRIAGLGFDWVYLNPFHQAGGSGSLYAVADPERLDDRFRDDDGSSDDEQIRRFCAAARDAGLSVMTDLVVNHTANDGRLARERPDLFVKDADGTIASPAAVDPDDPTIRTVWGDLAELDYHSEGPKAELTRIWDAYVAHLQGLGVAGFRCDAAYKVPPDTWRALIGQAKARDAACLFAAETLGCTFEEARATAGAGFDYLFNSFAWWDLKKPWALEQYERLRVIAPSIAFPENHDMPRLAAGIGGGPEAVAAHLRSRYALAAFFSAGVLMPVGYEWGYRRALHVVETSPASREDDTGIDISGSIAAINALRAELPAANVEGAQMRVSAPDSDLVALARFDTGHPASARHALIVLYNPTEAPVPVDAGALIARTGGMLGPFVDRTPEAEPIAFHPGSAIDLAPGELRIIAATAAKVAVQPSRGTPDGSGRVVIEAVSPELDGGRSAVKRIVGESLRVEADIFSDGHEIIDAAILSRVVGSEHWRRDPMVFVDNDRWGGHFPLERNARYEFTIEAWRDAFSSWVRDTLKKRAAGVDVRLETIEGVTLAKTAADLATGRDKERLAALVSALAAEETGSAAQLDRILQPDSARLVRANAERVNLSRYPVVLPVIADRLAARFSAWYEIFPRSQSMDVNRHGTFDDVIARLPEIRELGFDVLYFTPIHPVGRTNRKGKNNTLKALPGDVGSVYAVGAEEGGHEAVHPDLGTLADFERLVAASHAYGMEIALDFAIQCSPDHPWIKDHPEWFEWRPDGTLKFAENPPKKYEDISNVHFYSGALPSLWIELRDILLGWAQRGVRIFRVDNPHTKPIPFWEWVIAEVNGRYPDVLFLAEAFTRPKMMMKLAKAGYQQSYTYFTWRDTKADLTAYALELAGPMGEYYRPNFFANTPDINPHYLQTSGRAGFVVRATLAATLSSVYGIYNGFELCEAAPYPGKEEYLNSEKYELKAWDYDRPGNIREHIVKLNRIRRENPALWDFRNVAFTGAFNDSIIAYAKTTPEADNCVFVMVNLDPKNRQECTYEVPLWLLGEPDDGAVAVEDLLDGYTFELRGKSHRIALDPTERSCVIWRLSRPRRVAG</sequence>
<dbReference type="HAMAP" id="MF_02124">
    <property type="entry name" value="GlgE"/>
    <property type="match status" value="1"/>
</dbReference>
<comment type="catalytic activity">
    <reaction evidence="5 6">
        <text>alpha-maltose 1-phosphate + [(1-&gt;4)-alpha-D-glucosyl](n) = [(1-&gt;4)-alpha-D-glucosyl](n+2) + phosphate</text>
        <dbReference type="Rhea" id="RHEA:42692"/>
        <dbReference type="Rhea" id="RHEA-COMP:9584"/>
        <dbReference type="Rhea" id="RHEA-COMP:10183"/>
        <dbReference type="ChEBI" id="CHEBI:15444"/>
        <dbReference type="ChEBI" id="CHEBI:43474"/>
        <dbReference type="ChEBI" id="CHEBI:63576"/>
        <dbReference type="EC" id="2.4.99.16"/>
    </reaction>
</comment>
<evidence type="ECO:0000313" key="8">
    <source>
        <dbReference type="EMBL" id="GJE58222.1"/>
    </source>
</evidence>
<comment type="function">
    <text evidence="6">Maltosyltransferase that uses maltose 1-phosphate (M1P) as the sugar donor to elongate linear or branched alpha-(1-&gt;4)-glucans. Is involved in a branched alpha-glucan biosynthetic pathway from trehalose, together with TreS, Mak and GlgB.</text>
</comment>
<dbReference type="Pfam" id="PF00128">
    <property type="entry name" value="Alpha-amylase"/>
    <property type="match status" value="1"/>
</dbReference>
<evidence type="ECO:0000256" key="2">
    <source>
        <dbReference type="ARBA" id="ARBA00022676"/>
    </source>
</evidence>
<dbReference type="InterPro" id="IPR049171">
    <property type="entry name" value="GLGE_C"/>
</dbReference>
<dbReference type="PANTHER" id="PTHR47786">
    <property type="entry name" value="ALPHA-1,4-GLUCAN:MALTOSE-1-PHOSPHATE MALTOSYLTRANSFERASE"/>
    <property type="match status" value="1"/>
</dbReference>
<evidence type="ECO:0000256" key="1">
    <source>
        <dbReference type="ARBA" id="ARBA00011738"/>
    </source>
</evidence>
<dbReference type="Gene3D" id="2.60.40.1180">
    <property type="entry name" value="Golgi alpha-mannosidase II"/>
    <property type="match status" value="1"/>
</dbReference>
<evidence type="ECO:0000259" key="7">
    <source>
        <dbReference type="SMART" id="SM00642"/>
    </source>
</evidence>
<organism evidence="8 9">
    <name type="scientific">Methylobacterium trifolii</name>
    <dbReference type="NCBI Taxonomy" id="1003092"/>
    <lineage>
        <taxon>Bacteria</taxon>
        <taxon>Pseudomonadati</taxon>
        <taxon>Pseudomonadota</taxon>
        <taxon>Alphaproteobacteria</taxon>
        <taxon>Hyphomicrobiales</taxon>
        <taxon>Methylobacteriaceae</taxon>
        <taxon>Methylobacterium</taxon>
    </lineage>
</organism>
<dbReference type="InterPro" id="IPR013780">
    <property type="entry name" value="Glyco_hydro_b"/>
</dbReference>
<dbReference type="PANTHER" id="PTHR47786:SF2">
    <property type="entry name" value="GLYCOSYL HYDROLASE FAMILY 13 CATALYTIC DOMAIN-CONTAINING PROTEIN"/>
    <property type="match status" value="1"/>
</dbReference>
<keyword evidence="2 6" id="KW-0328">Glycosyltransferase</keyword>
<dbReference type="InterPro" id="IPR013783">
    <property type="entry name" value="Ig-like_fold"/>
</dbReference>
<feature type="binding site" evidence="6">
    <location>
        <position position="823"/>
    </location>
    <ligand>
        <name>alpha-maltose 1-phosphate</name>
        <dbReference type="ChEBI" id="CHEBI:63576"/>
    </ligand>
</feature>
<dbReference type="EMBL" id="BPRB01000018">
    <property type="protein sequence ID" value="GJE58222.1"/>
    <property type="molecule type" value="Genomic_DNA"/>
</dbReference>
<keyword evidence="3 6" id="KW-0808">Transferase</keyword>
<feature type="binding site" evidence="6">
    <location>
        <position position="860"/>
    </location>
    <ligand>
        <name>alpha-maltose 1-phosphate</name>
        <dbReference type="ChEBI" id="CHEBI:63576"/>
    </ligand>
</feature>
<dbReference type="SMART" id="SM00642">
    <property type="entry name" value="Aamy"/>
    <property type="match status" value="1"/>
</dbReference>
<keyword evidence="4 6" id="KW-0119">Carbohydrate metabolism</keyword>
<dbReference type="Pfam" id="PF21702">
    <property type="entry name" value="GLGE_C"/>
    <property type="match status" value="1"/>
</dbReference>
<accession>A0ABQ4TW50</accession>
<protein>
    <recommendedName>
        <fullName evidence="6">Alpha-1,4-glucan:maltose-1-phosphate maltosyltransferase</fullName>
        <shortName evidence="6">GMPMT</shortName>
        <ecNumber evidence="6">2.4.99.16</ecNumber>
    </recommendedName>
    <alternativeName>
        <fullName evidence="6">(1-&gt;4)-alpha-D-glucan:maltose-1-phosphate alpha-D-maltosyltransferase</fullName>
    </alternativeName>
</protein>
<evidence type="ECO:0000256" key="4">
    <source>
        <dbReference type="ARBA" id="ARBA00023277"/>
    </source>
</evidence>
<evidence type="ECO:0000313" key="9">
    <source>
        <dbReference type="Proteomes" id="UP001055057"/>
    </source>
</evidence>
<dbReference type="InterPro" id="IPR032792">
    <property type="entry name" value="AGL_glucanoTrfase"/>
</dbReference>
<comment type="caution">
    <text evidence="8">The sequence shown here is derived from an EMBL/GenBank/DDBJ whole genome shotgun (WGS) entry which is preliminary data.</text>
</comment>
<feature type="site" description="Transition state stabilizer" evidence="6">
    <location>
        <position position="945"/>
    </location>
</feature>
<proteinExistence type="inferred from homology"/>
<dbReference type="Gene3D" id="2.60.40.10">
    <property type="entry name" value="Immunoglobulins"/>
    <property type="match status" value="1"/>
</dbReference>
<gene>
    <name evidence="6 8" type="primary">glgE</name>
    <name evidence="8" type="ORF">MPOCJGCO_0301</name>
</gene>
<dbReference type="InterPro" id="IPR021828">
    <property type="entry name" value="GlgE_dom_N/S"/>
</dbReference>
<keyword evidence="9" id="KW-1185">Reference proteome</keyword>